<dbReference type="AlphaFoldDB" id="A0AAE2ZDY5"/>
<dbReference type="InterPro" id="IPR001365">
    <property type="entry name" value="A_deaminase_dom"/>
</dbReference>
<comment type="caution">
    <text evidence="8">The sequence shown here is derived from an EMBL/GenBank/DDBJ whole genome shotgun (WGS) entry which is preliminary data.</text>
</comment>
<name>A0AAE2ZDY5_PRORE</name>
<dbReference type="GO" id="GO:0060169">
    <property type="term" value="P:negative regulation of adenosine receptor signaling pathway"/>
    <property type="evidence" value="ECO:0007669"/>
    <property type="project" value="TreeGrafter"/>
</dbReference>
<dbReference type="InterPro" id="IPR006330">
    <property type="entry name" value="Ado/ade_deaminase"/>
</dbReference>
<comment type="cofactor">
    <cofactor evidence="1">
        <name>Zn(2+)</name>
        <dbReference type="ChEBI" id="CHEBI:29105"/>
    </cofactor>
</comment>
<dbReference type="PANTHER" id="PTHR11409">
    <property type="entry name" value="ADENOSINE DEAMINASE"/>
    <property type="match status" value="1"/>
</dbReference>
<dbReference type="EC" id="3.5.4.4" evidence="3"/>
<evidence type="ECO:0000256" key="1">
    <source>
        <dbReference type="ARBA" id="ARBA00001947"/>
    </source>
</evidence>
<proteinExistence type="inferred from homology"/>
<dbReference type="GO" id="GO:0046103">
    <property type="term" value="P:inosine biosynthetic process"/>
    <property type="evidence" value="ECO:0007669"/>
    <property type="project" value="TreeGrafter"/>
</dbReference>
<feature type="domain" description="Adenosine deaminase" evidence="7">
    <location>
        <begin position="23"/>
        <end position="340"/>
    </location>
</feature>
<dbReference type="GO" id="GO:0043103">
    <property type="term" value="P:hypoxanthine salvage"/>
    <property type="evidence" value="ECO:0007669"/>
    <property type="project" value="TreeGrafter"/>
</dbReference>
<accession>A0AAE2ZDY5</accession>
<keyword evidence="5 8" id="KW-0378">Hydrolase</keyword>
<dbReference type="GO" id="GO:0009897">
    <property type="term" value="C:external side of plasma membrane"/>
    <property type="evidence" value="ECO:0007669"/>
    <property type="project" value="TreeGrafter"/>
</dbReference>
<dbReference type="GO" id="GO:0046872">
    <property type="term" value="F:metal ion binding"/>
    <property type="evidence" value="ECO:0007669"/>
    <property type="project" value="UniProtKB-KW"/>
</dbReference>
<dbReference type="Pfam" id="PF00962">
    <property type="entry name" value="A_deaminase"/>
    <property type="match status" value="1"/>
</dbReference>
<dbReference type="Proteomes" id="UP001155882">
    <property type="component" value="Unassembled WGS sequence"/>
</dbReference>
<evidence type="ECO:0000256" key="4">
    <source>
        <dbReference type="ARBA" id="ARBA00022723"/>
    </source>
</evidence>
<dbReference type="NCBIfam" id="TIGR01430">
    <property type="entry name" value="aden_deam"/>
    <property type="match status" value="1"/>
</dbReference>
<evidence type="ECO:0000256" key="2">
    <source>
        <dbReference type="ARBA" id="ARBA00006676"/>
    </source>
</evidence>
<reference evidence="8" key="1">
    <citation type="submission" date="2021-07" db="EMBL/GenBank/DDBJ databases">
        <authorList>
            <person name="Stanton E."/>
        </authorList>
    </citation>
    <scope>NUCLEOTIDE SEQUENCE</scope>
    <source>
        <strain evidence="8">2021EL-01139</strain>
    </source>
</reference>
<dbReference type="InterPro" id="IPR032466">
    <property type="entry name" value="Metal_Hydrolase"/>
</dbReference>
<evidence type="ECO:0000256" key="5">
    <source>
        <dbReference type="ARBA" id="ARBA00022801"/>
    </source>
</evidence>
<sequence length="342" mass="38265">MKTPLKPLSGFTQSIKTAINVMPKVELHVHLDTCLSFSYVKQAIPTLTFNEFKQGFIAPTRCEDLGDFLRCIEPQLNILQTKSAIVLAVDDLFEQFKMDNVIYAEIRFAPLLHTQQGLSSREVVDITLGAINSAVKKYEIETGLILCTLRHFTASQSLETANLVVEYQYRGVVALDLAADEARFSLDNHEMAFKYVREHGGNIIAHAGEALGYESVIETLDKLKVSRIGHGVRSIENSNTIKKLKALDVLLEVCPSCNLVCNVFDSIENHPINELKKQGVKLNINTDARTVANVTLNKEYQLLHDIFGWGIADFTECNINALQASFIEEEKKALLIKKVLNQ</sequence>
<protein>
    <recommendedName>
        <fullName evidence="3">adenosine deaminase</fullName>
        <ecNumber evidence="3">3.5.4.4</ecNumber>
    </recommendedName>
</protein>
<keyword evidence="6" id="KW-0862">Zinc</keyword>
<keyword evidence="4" id="KW-0479">Metal-binding</keyword>
<evidence type="ECO:0000259" key="7">
    <source>
        <dbReference type="Pfam" id="PF00962"/>
    </source>
</evidence>
<organism evidence="8 9">
    <name type="scientific">Providencia rettgeri</name>
    <dbReference type="NCBI Taxonomy" id="587"/>
    <lineage>
        <taxon>Bacteria</taxon>
        <taxon>Pseudomonadati</taxon>
        <taxon>Pseudomonadota</taxon>
        <taxon>Gammaproteobacteria</taxon>
        <taxon>Enterobacterales</taxon>
        <taxon>Morganellaceae</taxon>
        <taxon>Providencia</taxon>
    </lineage>
</organism>
<comment type="similarity">
    <text evidence="2">Belongs to the metallo-dependent hydrolases superfamily. Adenosine and AMP deaminases family.</text>
</comment>
<dbReference type="EMBL" id="JAHWLI010000016">
    <property type="protein sequence ID" value="MBW3116213.1"/>
    <property type="molecule type" value="Genomic_DNA"/>
</dbReference>
<dbReference type="GO" id="GO:0005829">
    <property type="term" value="C:cytosol"/>
    <property type="evidence" value="ECO:0007669"/>
    <property type="project" value="TreeGrafter"/>
</dbReference>
<dbReference type="GO" id="GO:0004000">
    <property type="term" value="F:adenosine deaminase activity"/>
    <property type="evidence" value="ECO:0007669"/>
    <property type="project" value="TreeGrafter"/>
</dbReference>
<dbReference type="SUPFAM" id="SSF51556">
    <property type="entry name" value="Metallo-dependent hydrolases"/>
    <property type="match status" value="1"/>
</dbReference>
<evidence type="ECO:0000313" key="9">
    <source>
        <dbReference type="Proteomes" id="UP001155882"/>
    </source>
</evidence>
<dbReference type="GO" id="GO:0006154">
    <property type="term" value="P:adenosine catabolic process"/>
    <property type="evidence" value="ECO:0007669"/>
    <property type="project" value="TreeGrafter"/>
</dbReference>
<dbReference type="Gene3D" id="3.20.20.140">
    <property type="entry name" value="Metal-dependent hydrolases"/>
    <property type="match status" value="1"/>
</dbReference>
<evidence type="ECO:0000256" key="3">
    <source>
        <dbReference type="ARBA" id="ARBA00012784"/>
    </source>
</evidence>
<evidence type="ECO:0000256" key="6">
    <source>
        <dbReference type="ARBA" id="ARBA00022833"/>
    </source>
</evidence>
<evidence type="ECO:0000313" key="8">
    <source>
        <dbReference type="EMBL" id="MBW3116213.1"/>
    </source>
</evidence>
<dbReference type="PANTHER" id="PTHR11409:SF43">
    <property type="entry name" value="ADENOSINE DEAMINASE"/>
    <property type="match status" value="1"/>
</dbReference>
<gene>
    <name evidence="8" type="primary">add</name>
    <name evidence="8" type="ORF">KYI77_07045</name>
</gene>
<dbReference type="RefSeq" id="WP_207951446.1">
    <property type="nucleotide sequence ID" value="NZ_JAAOIA010000009.1"/>
</dbReference>